<dbReference type="Gene3D" id="3.30.930.10">
    <property type="entry name" value="Bira Bifunctional Protein, Domain 2"/>
    <property type="match status" value="1"/>
</dbReference>
<evidence type="ECO:0000256" key="3">
    <source>
        <dbReference type="ARBA" id="ARBA00011209"/>
    </source>
</evidence>
<comment type="caution">
    <text evidence="15">The sequence shown here is derived from an EMBL/GenBank/DDBJ whole genome shotgun (WGS) entry which is preliminary data.</text>
</comment>
<evidence type="ECO:0000256" key="9">
    <source>
        <dbReference type="ARBA" id="ARBA00022842"/>
    </source>
</evidence>
<keyword evidence="11 13" id="KW-0030">Aminoacyl-tRNA synthetase</keyword>
<dbReference type="GO" id="GO:0000287">
    <property type="term" value="F:magnesium ion binding"/>
    <property type="evidence" value="ECO:0007669"/>
    <property type="project" value="UniProtKB-UniRule"/>
</dbReference>
<evidence type="ECO:0000313" key="16">
    <source>
        <dbReference type="Proteomes" id="UP000247099"/>
    </source>
</evidence>
<dbReference type="GO" id="GO:0005737">
    <property type="term" value="C:cytoplasm"/>
    <property type="evidence" value="ECO:0007669"/>
    <property type="project" value="UniProtKB-SubCell"/>
</dbReference>
<name>A0A317ZFH9_9BACT</name>
<dbReference type="Pfam" id="PF02912">
    <property type="entry name" value="Phe_tRNA-synt_N"/>
    <property type="match status" value="1"/>
</dbReference>
<dbReference type="CDD" id="cd00496">
    <property type="entry name" value="PheRS_alpha_core"/>
    <property type="match status" value="1"/>
</dbReference>
<evidence type="ECO:0000256" key="8">
    <source>
        <dbReference type="ARBA" id="ARBA00022840"/>
    </source>
</evidence>
<comment type="cofactor">
    <cofactor evidence="13">
        <name>Mg(2+)</name>
        <dbReference type="ChEBI" id="CHEBI:18420"/>
    </cofactor>
    <text evidence="13">Binds 2 magnesium ions per tetramer.</text>
</comment>
<keyword evidence="9 13" id="KW-0460">Magnesium</keyword>
<dbReference type="PROSITE" id="PS50862">
    <property type="entry name" value="AA_TRNA_LIGASE_II"/>
    <property type="match status" value="1"/>
</dbReference>
<dbReference type="GO" id="GO:0004826">
    <property type="term" value="F:phenylalanine-tRNA ligase activity"/>
    <property type="evidence" value="ECO:0007669"/>
    <property type="project" value="UniProtKB-UniRule"/>
</dbReference>
<comment type="similarity">
    <text evidence="2 13">Belongs to the class-II aminoacyl-tRNA synthetase family. Phe-tRNA synthetase alpha subunit type 1 subfamily.</text>
</comment>
<dbReference type="Proteomes" id="UP000247099">
    <property type="component" value="Unassembled WGS sequence"/>
</dbReference>
<dbReference type="InterPro" id="IPR002319">
    <property type="entry name" value="Phenylalanyl-tRNA_Synthase"/>
</dbReference>
<gene>
    <name evidence="13" type="primary">pheS</name>
    <name evidence="15" type="ORF">DDZ13_08715</name>
</gene>
<keyword evidence="6 13" id="KW-0479">Metal-binding</keyword>
<dbReference type="EC" id="6.1.1.20" evidence="13"/>
<evidence type="ECO:0000256" key="13">
    <source>
        <dbReference type="HAMAP-Rule" id="MF_00281"/>
    </source>
</evidence>
<dbReference type="AlphaFoldDB" id="A0A317ZFH9"/>
<dbReference type="InterPro" id="IPR010978">
    <property type="entry name" value="tRNA-bd_arm"/>
</dbReference>
<dbReference type="PANTHER" id="PTHR11538">
    <property type="entry name" value="PHENYLALANYL-TRNA SYNTHETASE"/>
    <property type="match status" value="1"/>
</dbReference>
<keyword evidence="5 13" id="KW-0436">Ligase</keyword>
<keyword evidence="8 13" id="KW-0067">ATP-binding</keyword>
<dbReference type="NCBIfam" id="TIGR00468">
    <property type="entry name" value="pheS"/>
    <property type="match status" value="1"/>
</dbReference>
<evidence type="ECO:0000256" key="7">
    <source>
        <dbReference type="ARBA" id="ARBA00022741"/>
    </source>
</evidence>
<dbReference type="InParanoid" id="A0A317ZFH9"/>
<sequence length="346" mass="39002">MQEELNKIVAGVREKAPQIATRAEFESYKATISGPKGSLTEVMKGMGKVPKEDKPAMGKLINEAKTAVTAEFKAVVERLEAAELAAKLGPDIDPSLPSPDLNRGTIHPIAQVRDEMVNLFRRIGFSVAEATEVETEHYCFDALNIPSDHPARDMQDSYYLPEELKVGNVSKHVDEKYLLRTHTSTVQIRTMLEEEPPIRIVAPGRCFRRDTPDATHSANFHQIEGLYVDKDVSLMDLKATLDHFVKTIFGPKAKTRLRPSFFPFTEPSFEMDFFSPDLGKLSNKWLEIMGCGMVDPEVFKAVNIDPDVYTGYAFGMGIERIAMILQGVDDIRYYYQNDVRFLKQFA</sequence>
<dbReference type="HAMAP" id="MF_00281">
    <property type="entry name" value="Phe_tRNA_synth_alpha1"/>
    <property type="match status" value="1"/>
</dbReference>
<dbReference type="GO" id="GO:0006432">
    <property type="term" value="P:phenylalanyl-tRNA aminoacylation"/>
    <property type="evidence" value="ECO:0007669"/>
    <property type="project" value="UniProtKB-UniRule"/>
</dbReference>
<evidence type="ECO:0000256" key="5">
    <source>
        <dbReference type="ARBA" id="ARBA00022598"/>
    </source>
</evidence>
<proteinExistence type="inferred from homology"/>
<dbReference type="GO" id="GO:0005524">
    <property type="term" value="F:ATP binding"/>
    <property type="evidence" value="ECO:0007669"/>
    <property type="project" value="UniProtKB-UniRule"/>
</dbReference>
<keyword evidence="10 13" id="KW-0648">Protein biosynthesis</keyword>
<dbReference type="InterPro" id="IPR006195">
    <property type="entry name" value="aa-tRNA-synth_II"/>
</dbReference>
<dbReference type="RefSeq" id="WP_110131057.1">
    <property type="nucleotide sequence ID" value="NZ_QHJQ01000005.1"/>
</dbReference>
<evidence type="ECO:0000256" key="12">
    <source>
        <dbReference type="ARBA" id="ARBA00049255"/>
    </source>
</evidence>
<keyword evidence="7 13" id="KW-0547">Nucleotide-binding</keyword>
<reference evidence="15 16" key="1">
    <citation type="submission" date="2018-05" db="EMBL/GenBank/DDBJ databases">
        <title>Coraliomargarita sinensis sp. nov., isolated from a marine solar saltern.</title>
        <authorList>
            <person name="Zhou L.Y."/>
        </authorList>
    </citation>
    <scope>NUCLEOTIDE SEQUENCE [LARGE SCALE GENOMIC DNA]</scope>
    <source>
        <strain evidence="15 16">WN38</strain>
    </source>
</reference>
<comment type="catalytic activity">
    <reaction evidence="12 13">
        <text>tRNA(Phe) + L-phenylalanine + ATP = L-phenylalanyl-tRNA(Phe) + AMP + diphosphate + H(+)</text>
        <dbReference type="Rhea" id="RHEA:19413"/>
        <dbReference type="Rhea" id="RHEA-COMP:9668"/>
        <dbReference type="Rhea" id="RHEA-COMP:9699"/>
        <dbReference type="ChEBI" id="CHEBI:15378"/>
        <dbReference type="ChEBI" id="CHEBI:30616"/>
        <dbReference type="ChEBI" id="CHEBI:33019"/>
        <dbReference type="ChEBI" id="CHEBI:58095"/>
        <dbReference type="ChEBI" id="CHEBI:78442"/>
        <dbReference type="ChEBI" id="CHEBI:78531"/>
        <dbReference type="ChEBI" id="CHEBI:456215"/>
        <dbReference type="EC" id="6.1.1.20"/>
    </reaction>
</comment>
<dbReference type="InterPro" id="IPR004529">
    <property type="entry name" value="Phe-tRNA-synth_IIc_asu"/>
</dbReference>
<evidence type="ECO:0000256" key="11">
    <source>
        <dbReference type="ARBA" id="ARBA00023146"/>
    </source>
</evidence>
<evidence type="ECO:0000256" key="2">
    <source>
        <dbReference type="ARBA" id="ARBA00010207"/>
    </source>
</evidence>
<keyword evidence="16" id="KW-1185">Reference proteome</keyword>
<dbReference type="EMBL" id="QHJQ01000005">
    <property type="protein sequence ID" value="PXA04110.1"/>
    <property type="molecule type" value="Genomic_DNA"/>
</dbReference>
<dbReference type="FunCoup" id="A0A317ZFH9">
    <property type="interactions" value="477"/>
</dbReference>
<keyword evidence="4 13" id="KW-0963">Cytoplasm</keyword>
<dbReference type="OrthoDB" id="9800719at2"/>
<dbReference type="InterPro" id="IPR045864">
    <property type="entry name" value="aa-tRNA-synth_II/BPL/LPL"/>
</dbReference>
<evidence type="ECO:0000256" key="4">
    <source>
        <dbReference type="ARBA" id="ARBA00022490"/>
    </source>
</evidence>
<comment type="subcellular location">
    <subcellularLocation>
        <location evidence="1 13">Cytoplasm</location>
    </subcellularLocation>
</comment>
<evidence type="ECO:0000259" key="14">
    <source>
        <dbReference type="PROSITE" id="PS50862"/>
    </source>
</evidence>
<dbReference type="PANTHER" id="PTHR11538:SF41">
    <property type="entry name" value="PHENYLALANINE--TRNA LIGASE, MITOCHONDRIAL"/>
    <property type="match status" value="1"/>
</dbReference>
<dbReference type="InterPro" id="IPR022911">
    <property type="entry name" value="Phe_tRNA_ligase_alpha1_bac"/>
</dbReference>
<dbReference type="SUPFAM" id="SSF46589">
    <property type="entry name" value="tRNA-binding arm"/>
    <property type="match status" value="1"/>
</dbReference>
<dbReference type="InterPro" id="IPR004188">
    <property type="entry name" value="Phe-tRNA_ligase_II_N"/>
</dbReference>
<dbReference type="GO" id="GO:0000049">
    <property type="term" value="F:tRNA binding"/>
    <property type="evidence" value="ECO:0007669"/>
    <property type="project" value="InterPro"/>
</dbReference>
<feature type="domain" description="Aminoacyl-transfer RNA synthetases class-II family profile" evidence="14">
    <location>
        <begin position="112"/>
        <end position="344"/>
    </location>
</feature>
<evidence type="ECO:0000256" key="1">
    <source>
        <dbReference type="ARBA" id="ARBA00004496"/>
    </source>
</evidence>
<evidence type="ECO:0000256" key="10">
    <source>
        <dbReference type="ARBA" id="ARBA00022917"/>
    </source>
</evidence>
<evidence type="ECO:0000256" key="6">
    <source>
        <dbReference type="ARBA" id="ARBA00022723"/>
    </source>
</evidence>
<dbReference type="Pfam" id="PF01409">
    <property type="entry name" value="tRNA-synt_2d"/>
    <property type="match status" value="1"/>
</dbReference>
<protein>
    <recommendedName>
        <fullName evidence="13">Phenylalanine--tRNA ligase alpha subunit</fullName>
        <ecNumber evidence="13">6.1.1.20</ecNumber>
    </recommendedName>
    <alternativeName>
        <fullName evidence="13">Phenylalanyl-tRNA synthetase alpha subunit</fullName>
        <shortName evidence="13">PheRS</shortName>
    </alternativeName>
</protein>
<dbReference type="SUPFAM" id="SSF55681">
    <property type="entry name" value="Class II aaRS and biotin synthetases"/>
    <property type="match status" value="1"/>
</dbReference>
<accession>A0A317ZFH9</accession>
<feature type="binding site" evidence="13">
    <location>
        <position position="266"/>
    </location>
    <ligand>
        <name>Mg(2+)</name>
        <dbReference type="ChEBI" id="CHEBI:18420"/>
        <note>shared with beta subunit</note>
    </ligand>
</feature>
<comment type="subunit">
    <text evidence="3 13">Tetramer of two alpha and two beta subunits.</text>
</comment>
<evidence type="ECO:0000313" key="15">
    <source>
        <dbReference type="EMBL" id="PXA04110.1"/>
    </source>
</evidence>
<organism evidence="15 16">
    <name type="scientific">Coraliomargarita sinensis</name>
    <dbReference type="NCBI Taxonomy" id="2174842"/>
    <lineage>
        <taxon>Bacteria</taxon>
        <taxon>Pseudomonadati</taxon>
        <taxon>Verrucomicrobiota</taxon>
        <taxon>Opitutia</taxon>
        <taxon>Puniceicoccales</taxon>
        <taxon>Coraliomargaritaceae</taxon>
        <taxon>Coraliomargarita</taxon>
    </lineage>
</organism>